<keyword evidence="2" id="KW-1133">Transmembrane helix</keyword>
<evidence type="ECO:0000313" key="3">
    <source>
        <dbReference type="EMBL" id="MBB5065499.1"/>
    </source>
</evidence>
<accession>A0A7W7ZSS3</accession>
<dbReference type="AlphaFoldDB" id="A0A7W7ZSS3"/>
<organism evidence="3 4">
    <name type="scientific">Granulicella mallensis</name>
    <dbReference type="NCBI Taxonomy" id="940614"/>
    <lineage>
        <taxon>Bacteria</taxon>
        <taxon>Pseudomonadati</taxon>
        <taxon>Acidobacteriota</taxon>
        <taxon>Terriglobia</taxon>
        <taxon>Terriglobales</taxon>
        <taxon>Acidobacteriaceae</taxon>
        <taxon>Granulicella</taxon>
    </lineage>
</organism>
<evidence type="ECO:0000256" key="2">
    <source>
        <dbReference type="SAM" id="Phobius"/>
    </source>
</evidence>
<dbReference type="RefSeq" id="WP_184258240.1">
    <property type="nucleotide sequence ID" value="NZ_JACHIO010000017.1"/>
</dbReference>
<proteinExistence type="predicted"/>
<evidence type="ECO:0000313" key="4">
    <source>
        <dbReference type="Proteomes" id="UP000584867"/>
    </source>
</evidence>
<reference evidence="3 4" key="1">
    <citation type="submission" date="2020-08" db="EMBL/GenBank/DDBJ databases">
        <title>Genomic Encyclopedia of Type Strains, Phase IV (KMG-V): Genome sequencing to study the core and pangenomes of soil and plant-associated prokaryotes.</title>
        <authorList>
            <person name="Whitman W."/>
        </authorList>
    </citation>
    <scope>NUCLEOTIDE SEQUENCE [LARGE SCALE GENOMIC DNA]</scope>
    <source>
        <strain evidence="3 4">X5P3</strain>
    </source>
</reference>
<gene>
    <name evidence="3" type="ORF">HDF15_003867</name>
</gene>
<feature type="compositionally biased region" description="Polar residues" evidence="1">
    <location>
        <begin position="1"/>
        <end position="20"/>
    </location>
</feature>
<dbReference type="EMBL" id="JACHIO010000017">
    <property type="protein sequence ID" value="MBB5065499.1"/>
    <property type="molecule type" value="Genomic_DNA"/>
</dbReference>
<feature type="transmembrane region" description="Helical" evidence="2">
    <location>
        <begin position="189"/>
        <end position="210"/>
    </location>
</feature>
<keyword evidence="2" id="KW-0812">Transmembrane</keyword>
<name>A0A7W7ZSS3_9BACT</name>
<comment type="caution">
    <text evidence="3">The sequence shown here is derived from an EMBL/GenBank/DDBJ whole genome shotgun (WGS) entry which is preliminary data.</text>
</comment>
<dbReference type="Proteomes" id="UP000584867">
    <property type="component" value="Unassembled WGS sequence"/>
</dbReference>
<sequence>METLINPASASEDNQGTGSRSPERVYQALELILSSPPFRNTLQGQSLLRYIVKHTLAGEDNLLRERVIGSEVFGRRPDYETGDDPVVRIRVAEVRKRLAQYYQSLHETPDVYIEIPSGCYRATFRWNDTPHEAVHGAAGGFIPPVGINPEPACTSLPALDPEPHQNPEVPQKTTVSATLRDPSAKKRSWKIWISAAVLLLLGGIAIWAHWNNAQTEGFKKFWAPWTNSPKPVIIVIGSNAVYRLSDSVTDQYARDHQLETHGQEFFVPFAPTATLHGSDLHPAENSFVALGDVASVSALVATITRQKQTFQERFPNDISFAELRNSPTLLVGGFNNPMTVELTKGLRFVMRARNEIDDDQDPHRRWLLHASLDSHDTEDYAIVTRLIQSPGDVPLLSVAGMGQYGTLAAADFVCNPAAISDMVHHLPKDWASRNLQLILHVKVIDFKPAATEVVAVHAW</sequence>
<evidence type="ECO:0000256" key="1">
    <source>
        <dbReference type="SAM" id="MobiDB-lite"/>
    </source>
</evidence>
<keyword evidence="2" id="KW-0472">Membrane</keyword>
<protein>
    <recommendedName>
        <fullName evidence="5">Adenylate cyclase</fullName>
    </recommendedName>
</protein>
<feature type="region of interest" description="Disordered" evidence="1">
    <location>
        <begin position="1"/>
        <end position="21"/>
    </location>
</feature>
<evidence type="ECO:0008006" key="5">
    <source>
        <dbReference type="Google" id="ProtNLM"/>
    </source>
</evidence>